<dbReference type="GO" id="GO:0005886">
    <property type="term" value="C:plasma membrane"/>
    <property type="evidence" value="ECO:0007669"/>
    <property type="project" value="UniProtKB-SubCell"/>
</dbReference>
<dbReference type="Pfam" id="PF02386">
    <property type="entry name" value="TrkH"/>
    <property type="match status" value="1"/>
</dbReference>
<dbReference type="EMBL" id="DVGA01000043">
    <property type="protein sequence ID" value="HIQ78476.1"/>
    <property type="molecule type" value="Genomic_DNA"/>
</dbReference>
<feature type="transmembrane region" description="Helical" evidence="8">
    <location>
        <begin position="403"/>
        <end position="428"/>
    </location>
</feature>
<keyword evidence="5 8" id="KW-1133">Transmembrane helix</keyword>
<feature type="transmembrane region" description="Helical" evidence="8">
    <location>
        <begin position="310"/>
        <end position="330"/>
    </location>
</feature>
<dbReference type="AlphaFoldDB" id="A0A9D0ZDW1"/>
<evidence type="ECO:0000256" key="5">
    <source>
        <dbReference type="ARBA" id="ARBA00022989"/>
    </source>
</evidence>
<evidence type="ECO:0000313" key="10">
    <source>
        <dbReference type="Proteomes" id="UP000824262"/>
    </source>
</evidence>
<gene>
    <name evidence="9" type="ORF">IAB77_04385</name>
</gene>
<organism evidence="9 10">
    <name type="scientific">Candidatus Scatomorpha intestinavium</name>
    <dbReference type="NCBI Taxonomy" id="2840922"/>
    <lineage>
        <taxon>Bacteria</taxon>
        <taxon>Bacillati</taxon>
        <taxon>Bacillota</taxon>
        <taxon>Clostridia</taxon>
        <taxon>Eubacteriales</taxon>
        <taxon>Candidatus Scatomorpha</taxon>
    </lineage>
</organism>
<dbReference type="PROSITE" id="PS51257">
    <property type="entry name" value="PROKAR_LIPOPROTEIN"/>
    <property type="match status" value="1"/>
</dbReference>
<protein>
    <submittedName>
        <fullName evidence="9">Trk family potassium uptake protein</fullName>
    </submittedName>
</protein>
<feature type="transmembrane region" description="Helical" evidence="8">
    <location>
        <begin position="39"/>
        <end position="61"/>
    </location>
</feature>
<evidence type="ECO:0000256" key="8">
    <source>
        <dbReference type="SAM" id="Phobius"/>
    </source>
</evidence>
<dbReference type="GO" id="GO:0008324">
    <property type="term" value="F:monoatomic cation transmembrane transporter activity"/>
    <property type="evidence" value="ECO:0007669"/>
    <property type="project" value="InterPro"/>
</dbReference>
<feature type="transmembrane region" description="Helical" evidence="8">
    <location>
        <begin position="73"/>
        <end position="97"/>
    </location>
</feature>
<evidence type="ECO:0000256" key="1">
    <source>
        <dbReference type="ARBA" id="ARBA00004651"/>
    </source>
</evidence>
<proteinExistence type="predicted"/>
<keyword evidence="4 8" id="KW-0812">Transmembrane</keyword>
<evidence type="ECO:0000256" key="7">
    <source>
        <dbReference type="ARBA" id="ARBA00023136"/>
    </source>
</evidence>
<dbReference type="Proteomes" id="UP000824262">
    <property type="component" value="Unassembled WGS sequence"/>
</dbReference>
<feature type="transmembrane region" description="Helical" evidence="8">
    <location>
        <begin position="351"/>
        <end position="375"/>
    </location>
</feature>
<dbReference type="InterPro" id="IPR003445">
    <property type="entry name" value="Cat_transpt"/>
</dbReference>
<evidence type="ECO:0000313" key="9">
    <source>
        <dbReference type="EMBL" id="HIQ78476.1"/>
    </source>
</evidence>
<comment type="caution">
    <text evidence="9">The sequence shown here is derived from an EMBL/GenBank/DDBJ whole genome shotgun (WGS) entry which is preliminary data.</text>
</comment>
<reference evidence="9" key="2">
    <citation type="journal article" date="2021" name="PeerJ">
        <title>Extensive microbial diversity within the chicken gut microbiome revealed by metagenomics and culture.</title>
        <authorList>
            <person name="Gilroy R."/>
            <person name="Ravi A."/>
            <person name="Getino M."/>
            <person name="Pursley I."/>
            <person name="Horton D.L."/>
            <person name="Alikhan N.F."/>
            <person name="Baker D."/>
            <person name="Gharbi K."/>
            <person name="Hall N."/>
            <person name="Watson M."/>
            <person name="Adriaenssens E.M."/>
            <person name="Foster-Nyarko E."/>
            <person name="Jarju S."/>
            <person name="Secka A."/>
            <person name="Antonio M."/>
            <person name="Oren A."/>
            <person name="Chaudhuri R.R."/>
            <person name="La Ragione R."/>
            <person name="Hildebrand F."/>
            <person name="Pallen M.J."/>
        </authorList>
    </citation>
    <scope>NUCLEOTIDE SEQUENCE</scope>
    <source>
        <strain evidence="9">ChiBcolR7-354</strain>
    </source>
</reference>
<evidence type="ECO:0000256" key="4">
    <source>
        <dbReference type="ARBA" id="ARBA00022692"/>
    </source>
</evidence>
<reference evidence="9" key="1">
    <citation type="submission" date="2020-10" db="EMBL/GenBank/DDBJ databases">
        <authorList>
            <person name="Gilroy R."/>
        </authorList>
    </citation>
    <scope>NUCLEOTIDE SEQUENCE</scope>
    <source>
        <strain evidence="9">ChiBcolR7-354</strain>
    </source>
</reference>
<keyword evidence="6" id="KW-0406">Ion transport</keyword>
<name>A0A9D0ZDW1_9FIRM</name>
<comment type="subcellular location">
    <subcellularLocation>
        <location evidence="1">Cell membrane</location>
        <topology evidence="1">Multi-pass membrane protein</topology>
    </subcellularLocation>
</comment>
<dbReference type="PANTHER" id="PTHR32024:SF1">
    <property type="entry name" value="KTR SYSTEM POTASSIUM UPTAKE PROTEIN B"/>
    <property type="match status" value="1"/>
</dbReference>
<dbReference type="PANTHER" id="PTHR32024">
    <property type="entry name" value="TRK SYSTEM POTASSIUM UPTAKE PROTEIN TRKG-RELATED"/>
    <property type="match status" value="1"/>
</dbReference>
<sequence>MKKIRQLSHVQIIALGFFLVIACGTALLMLPVASKDGESAGFITAMFTAVSCSCVTGLAMADTWTQWTFFGQGVMLTLIQIGGLGFMTIATLFFRLIRKRMSMRERAVMAESISVGSRVARIMEISSTVAIGTLIFELAGAVLLAIRFVPQYGTGLGIWFAVFHSVSAFCNAGFDLMGINQPYSSLVDYSGDALVSITIMALITIGGIGFLVWDDIRNCGLRVRRWSLQTKLVLITSAILTFGGAALFFVIERNRMNADMPLGEQILVSFFSAVTPRTAGFNSVDTASLSPASKLLTIILMFIGGSPGSTAGGIKTTTAAVIAIFLGSSIRGRRGAYIFGRRLPDDNMKQAGMVMSTNLSLAIGGALIICGVQGLPLTDVLFEVFSAIGTVGMTTGITRDLNALSACIVAFLMYCGRVGSVSFAMALLEKRAEPPVTYPVEDVTVG</sequence>
<keyword evidence="3" id="KW-1003">Cell membrane</keyword>
<evidence type="ECO:0000256" key="3">
    <source>
        <dbReference type="ARBA" id="ARBA00022475"/>
    </source>
</evidence>
<accession>A0A9D0ZDW1</accession>
<feature type="transmembrane region" description="Helical" evidence="8">
    <location>
        <begin position="129"/>
        <end position="149"/>
    </location>
</feature>
<feature type="transmembrane region" description="Helical" evidence="8">
    <location>
        <begin position="232"/>
        <end position="251"/>
    </location>
</feature>
<keyword evidence="2" id="KW-0813">Transport</keyword>
<evidence type="ECO:0000256" key="2">
    <source>
        <dbReference type="ARBA" id="ARBA00022448"/>
    </source>
</evidence>
<evidence type="ECO:0000256" key="6">
    <source>
        <dbReference type="ARBA" id="ARBA00023065"/>
    </source>
</evidence>
<feature type="transmembrane region" description="Helical" evidence="8">
    <location>
        <begin position="194"/>
        <end position="212"/>
    </location>
</feature>
<keyword evidence="7 8" id="KW-0472">Membrane</keyword>
<dbReference type="GO" id="GO:0030001">
    <property type="term" value="P:metal ion transport"/>
    <property type="evidence" value="ECO:0007669"/>
    <property type="project" value="UniProtKB-ARBA"/>
</dbReference>
<feature type="transmembrane region" description="Helical" evidence="8">
    <location>
        <begin position="12"/>
        <end position="33"/>
    </location>
</feature>